<reference evidence="2 3" key="1">
    <citation type="submission" date="2017-08" db="EMBL/GenBank/DDBJ databases">
        <title>Infants hospitalized years apart are colonized by the same room-sourced microbial strains.</title>
        <authorList>
            <person name="Brooks B."/>
            <person name="Olm M.R."/>
            <person name="Firek B.A."/>
            <person name="Baker R."/>
            <person name="Thomas B.C."/>
            <person name="Morowitz M.J."/>
            <person name="Banfield J.F."/>
        </authorList>
    </citation>
    <scope>NUCLEOTIDE SEQUENCE [LARGE SCALE GENOMIC DNA]</scope>
    <source>
        <strain evidence="2">S2_006_000_R2_64</strain>
    </source>
</reference>
<protein>
    <recommendedName>
        <fullName evidence="4">DUF2784 domain-containing protein</fullName>
    </recommendedName>
</protein>
<accession>A0A2W5HJN0</accession>
<feature type="transmembrane region" description="Helical" evidence="1">
    <location>
        <begin position="6"/>
        <end position="29"/>
    </location>
</feature>
<evidence type="ECO:0000313" key="3">
    <source>
        <dbReference type="Proteomes" id="UP000249739"/>
    </source>
</evidence>
<proteinExistence type="predicted"/>
<evidence type="ECO:0000313" key="2">
    <source>
        <dbReference type="EMBL" id="PZP55892.1"/>
    </source>
</evidence>
<keyword evidence="1" id="KW-1133">Transmembrane helix</keyword>
<feature type="transmembrane region" description="Helical" evidence="1">
    <location>
        <begin position="103"/>
        <end position="121"/>
    </location>
</feature>
<evidence type="ECO:0000256" key="1">
    <source>
        <dbReference type="SAM" id="Phobius"/>
    </source>
</evidence>
<organism evidence="2 3">
    <name type="scientific">Micavibrio aeruginosavorus</name>
    <dbReference type="NCBI Taxonomy" id="349221"/>
    <lineage>
        <taxon>Bacteria</taxon>
        <taxon>Pseudomonadati</taxon>
        <taxon>Bdellovibrionota</taxon>
        <taxon>Bdellovibrionia</taxon>
        <taxon>Bdellovibrionales</taxon>
        <taxon>Pseudobdellovibrionaceae</taxon>
        <taxon>Micavibrio</taxon>
    </lineage>
</organism>
<keyword evidence="1" id="KW-0472">Membrane</keyword>
<dbReference type="AlphaFoldDB" id="A0A2W5HJN0"/>
<keyword evidence="1" id="KW-0812">Transmembrane</keyword>
<name>A0A2W5HJN0_9BACT</name>
<feature type="transmembrane region" description="Helical" evidence="1">
    <location>
        <begin position="36"/>
        <end position="55"/>
    </location>
</feature>
<dbReference type="EMBL" id="QFOT01000046">
    <property type="protein sequence ID" value="PZP55892.1"/>
    <property type="molecule type" value="Genomic_DNA"/>
</dbReference>
<dbReference type="Pfam" id="PF10861">
    <property type="entry name" value="DUF2784"/>
    <property type="match status" value="1"/>
</dbReference>
<evidence type="ECO:0008006" key="4">
    <source>
        <dbReference type="Google" id="ProtNLM"/>
    </source>
</evidence>
<comment type="caution">
    <text evidence="2">The sequence shown here is derived from an EMBL/GenBank/DDBJ whole genome shotgun (WGS) entry which is preliminary data.</text>
</comment>
<gene>
    <name evidence="2" type="ORF">DI586_05425</name>
</gene>
<sequence length="132" mass="15375">MSPSLLLILDWFLNILHFAIVFMLCFGWIAKATRKFHRLLLCVVTLCWLAIGPMIGKNIGYCPVTDWAWNVRTLRGETDLEYGYINYLTEKLGIYMSDQTTDLVVGIIFGFIWLATIFLWVREYKSKKMPKA</sequence>
<dbReference type="InterPro" id="IPR021218">
    <property type="entry name" value="DUF2784"/>
</dbReference>
<dbReference type="Proteomes" id="UP000249739">
    <property type="component" value="Unassembled WGS sequence"/>
</dbReference>